<gene>
    <name evidence="2" type="ORF">Q7A36_22045</name>
</gene>
<reference evidence="2 3" key="1">
    <citation type="submission" date="2023-08" db="EMBL/GenBank/DDBJ databases">
        <title>The draft genome sequence of Paracraurococcus sp. LOR1-02.</title>
        <authorList>
            <person name="Kingkaew E."/>
            <person name="Tanasupawat S."/>
        </authorList>
    </citation>
    <scope>NUCLEOTIDE SEQUENCE [LARGE SCALE GENOMIC DNA]</scope>
    <source>
        <strain evidence="2 3">LOR1-02</strain>
    </source>
</reference>
<protein>
    <submittedName>
        <fullName evidence="2">PEP-CTERM sorting domain-containing protein</fullName>
    </submittedName>
</protein>
<evidence type="ECO:0000259" key="1">
    <source>
        <dbReference type="Pfam" id="PF07589"/>
    </source>
</evidence>
<organism evidence="2 3">
    <name type="scientific">Paracraurococcus lichenis</name>
    <dbReference type="NCBI Taxonomy" id="3064888"/>
    <lineage>
        <taxon>Bacteria</taxon>
        <taxon>Pseudomonadati</taxon>
        <taxon>Pseudomonadota</taxon>
        <taxon>Alphaproteobacteria</taxon>
        <taxon>Acetobacterales</taxon>
        <taxon>Roseomonadaceae</taxon>
        <taxon>Paracraurococcus</taxon>
    </lineage>
</organism>
<dbReference type="InterPro" id="IPR013424">
    <property type="entry name" value="Ice-binding_C"/>
</dbReference>
<feature type="domain" description="Ice-binding protein C-terminal" evidence="1">
    <location>
        <begin position="156"/>
        <end position="175"/>
    </location>
</feature>
<dbReference type="NCBIfam" id="TIGR02595">
    <property type="entry name" value="PEP_CTERM"/>
    <property type="match status" value="1"/>
</dbReference>
<evidence type="ECO:0000313" key="3">
    <source>
        <dbReference type="Proteomes" id="UP001243009"/>
    </source>
</evidence>
<dbReference type="Pfam" id="PF07589">
    <property type="entry name" value="PEP-CTERM"/>
    <property type="match status" value="1"/>
</dbReference>
<dbReference type="RefSeq" id="WP_305105910.1">
    <property type="nucleotide sequence ID" value="NZ_JAUTWS010000024.1"/>
</dbReference>
<accession>A0ABT9E4P6</accession>
<evidence type="ECO:0000313" key="2">
    <source>
        <dbReference type="EMBL" id="MDO9711050.1"/>
    </source>
</evidence>
<keyword evidence="3" id="KW-1185">Reference proteome</keyword>
<name>A0ABT9E4P6_9PROT</name>
<sequence length="182" mass="19378">MRASALSLFVGLFSFFLVDMRSAQASLYLVTDGYISSGSDNGEFGGLGDVTGKSFHLSSVLFGDSSNYQTGSTTVIIDGVSRSYINMAGLGWITGDMGTPEFYGDLYGATYAQYLGGYTMYLQQNPSLWVGHFEIGDGISELANVSFSAAVSIVRVPEPASVLLLGAALFGLASCCYWRRVA</sequence>
<dbReference type="EMBL" id="JAUTWS010000024">
    <property type="protein sequence ID" value="MDO9711050.1"/>
    <property type="molecule type" value="Genomic_DNA"/>
</dbReference>
<dbReference type="Proteomes" id="UP001243009">
    <property type="component" value="Unassembled WGS sequence"/>
</dbReference>
<comment type="caution">
    <text evidence="2">The sequence shown here is derived from an EMBL/GenBank/DDBJ whole genome shotgun (WGS) entry which is preliminary data.</text>
</comment>
<proteinExistence type="predicted"/>